<dbReference type="InterPro" id="IPR006549">
    <property type="entry name" value="HAD-SF_hydro_IIIA"/>
</dbReference>
<evidence type="ECO:0000313" key="1">
    <source>
        <dbReference type="EMBL" id="GAA5414538.1"/>
    </source>
</evidence>
<dbReference type="EMBL" id="BAABQM010000001">
    <property type="protein sequence ID" value="GAA5414538.1"/>
    <property type="molecule type" value="Genomic_DNA"/>
</dbReference>
<dbReference type="InterPro" id="IPR023214">
    <property type="entry name" value="HAD_sf"/>
</dbReference>
<reference evidence="1" key="1">
    <citation type="submission" date="2024-02" db="EMBL/GenBank/DDBJ databases">
        <title>Draft genome sequence of new strains in genus Ureaplasma.</title>
        <authorList>
            <person name="Nakajima Y."/>
            <person name="Segawa T."/>
        </authorList>
    </citation>
    <scope>NUCLEOTIDE SEQUENCE [LARGE SCALE GENOMIC DNA]</scope>
    <source>
        <strain evidence="1">OM1</strain>
    </source>
</reference>
<accession>A0ABP9UBH1</accession>
<dbReference type="SUPFAM" id="SSF56784">
    <property type="entry name" value="HAD-like"/>
    <property type="match status" value="1"/>
</dbReference>
<dbReference type="InterPro" id="IPR036412">
    <property type="entry name" value="HAD-like_sf"/>
</dbReference>
<evidence type="ECO:0000313" key="2">
    <source>
        <dbReference type="Proteomes" id="UP001449582"/>
    </source>
</evidence>
<comment type="caution">
    <text evidence="1">The sequence shown here is derived from an EMBL/GenBank/DDBJ whole genome shotgun (WGS) entry which is preliminary data.</text>
</comment>
<dbReference type="PANTHER" id="PTHR19288">
    <property type="entry name" value="4-NITROPHENYLPHOSPHATASE-RELATED"/>
    <property type="match status" value="1"/>
</dbReference>
<dbReference type="RefSeq" id="WP_353289700.1">
    <property type="nucleotide sequence ID" value="NZ_BAABQM010000001.1"/>
</dbReference>
<dbReference type="PANTHER" id="PTHR19288:SF25">
    <property type="entry name" value="PHOSPHATIDYLGLYCEROPHOSPHATASE GEP4, MITOCHONDRIAL"/>
    <property type="match status" value="1"/>
</dbReference>
<dbReference type="Gene3D" id="3.40.50.1000">
    <property type="entry name" value="HAD superfamily/HAD-like"/>
    <property type="match status" value="1"/>
</dbReference>
<name>A0ABP9UBH1_9BACT</name>
<dbReference type="InterPro" id="IPR027706">
    <property type="entry name" value="PGP_Pase"/>
</dbReference>
<dbReference type="Pfam" id="PF09419">
    <property type="entry name" value="PGP_phosphatase"/>
    <property type="match status" value="1"/>
</dbReference>
<protein>
    <submittedName>
        <fullName evidence="1">YqeG family HAD IIIA-type phosphatase</fullName>
    </submittedName>
</protein>
<sequence>MIKDKQFAWLNYFRPNIFVNSIEDININNFKQQGFRMVICDLDNTLVPHFTKIPTKQAINFVRSIQKQGLLFIVVSNNSKKRVTEFCKILKPDDYVWNAKKPITKKVKKVIQKYNMNKEDVIFIGDQVVTDIWVSNRLQAKSILTLPIVSSTKEKNGWLLNLLDKFIYKYLQHNNMLNDKEELEIEDMYEIL</sequence>
<dbReference type="Proteomes" id="UP001449582">
    <property type="component" value="Unassembled WGS sequence"/>
</dbReference>
<dbReference type="NCBIfam" id="TIGR01662">
    <property type="entry name" value="HAD-SF-IIIA"/>
    <property type="match status" value="1"/>
</dbReference>
<gene>
    <name evidence="1" type="ORF">UREOM_2490</name>
</gene>
<proteinExistence type="predicted"/>
<keyword evidence="2" id="KW-1185">Reference proteome</keyword>
<organism evidence="1 2">
    <name type="scientific">Ureaplasma ceti</name>
    <dbReference type="NCBI Taxonomy" id="3119530"/>
    <lineage>
        <taxon>Bacteria</taxon>
        <taxon>Bacillati</taxon>
        <taxon>Mycoplasmatota</taxon>
        <taxon>Mycoplasmoidales</taxon>
        <taxon>Mycoplasmoidaceae</taxon>
        <taxon>Ureaplasma</taxon>
    </lineage>
</organism>